<dbReference type="InterPro" id="IPR036779">
    <property type="entry name" value="LysM_dom_sf"/>
</dbReference>
<dbReference type="RefSeq" id="WP_167064602.1">
    <property type="nucleotide sequence ID" value="NZ_JAAOZR010000035.1"/>
</dbReference>
<dbReference type="InterPro" id="IPR010611">
    <property type="entry name" value="3D_dom"/>
</dbReference>
<sequence length="256" mass="27719">MKRHFKKTIFALATGLAITCLGTPAFASNYQAKPQDTLWKIANATKIPLASILKANPNINPLNLQPGDLVNLPDLRYTVKDVDTFWIIAKRLQLPLDQLMAANPNVDPYNLYPGLVLTLPSALKEKTVRVSSTSASSSSILVAGQAQPFKKKISVKATAYSSDPSENGWGPIDYYGNPLKLGTIAVDPSIIPMGSKVLITGYNETDKDLPSDGLIAYATDQGSEIKGNRIDIFLPGSAQKVSRFGIQDVTVYILEP</sequence>
<feature type="chain" id="PRO_5046858186" evidence="2">
    <location>
        <begin position="28"/>
        <end position="256"/>
    </location>
</feature>
<feature type="domain" description="LysM" evidence="3">
    <location>
        <begin position="28"/>
        <end position="72"/>
    </location>
</feature>
<evidence type="ECO:0000313" key="4">
    <source>
        <dbReference type="EMBL" id="MBP1967700.1"/>
    </source>
</evidence>
<dbReference type="CDD" id="cd00118">
    <property type="entry name" value="LysM"/>
    <property type="match status" value="2"/>
</dbReference>
<dbReference type="Pfam" id="PF01476">
    <property type="entry name" value="LysM"/>
    <property type="match status" value="2"/>
</dbReference>
<evidence type="ECO:0000259" key="3">
    <source>
        <dbReference type="PROSITE" id="PS51782"/>
    </source>
</evidence>
<gene>
    <name evidence="4" type="ORF">J2Z65_006972</name>
</gene>
<dbReference type="InterPro" id="IPR059180">
    <property type="entry name" value="3D_YorM"/>
</dbReference>
<dbReference type="PANTHER" id="PTHR39160">
    <property type="entry name" value="CELL WALL-BINDING PROTEIN YOCH"/>
    <property type="match status" value="1"/>
</dbReference>
<protein>
    <submittedName>
        <fullName evidence="4">3D (Asp-Asp-Asp) domain-containing protein</fullName>
    </submittedName>
</protein>
<dbReference type="Proteomes" id="UP001519344">
    <property type="component" value="Unassembled WGS sequence"/>
</dbReference>
<feature type="domain" description="LysM" evidence="3">
    <location>
        <begin position="75"/>
        <end position="119"/>
    </location>
</feature>
<dbReference type="Gene3D" id="2.40.40.10">
    <property type="entry name" value="RlpA-like domain"/>
    <property type="match status" value="1"/>
</dbReference>
<evidence type="ECO:0000256" key="2">
    <source>
        <dbReference type="SAM" id="SignalP"/>
    </source>
</evidence>
<dbReference type="CDD" id="cd14667">
    <property type="entry name" value="3D_containing_proteins"/>
    <property type="match status" value="1"/>
</dbReference>
<feature type="signal peptide" evidence="2">
    <location>
        <begin position="1"/>
        <end position="27"/>
    </location>
</feature>
<dbReference type="SUPFAM" id="SSF54106">
    <property type="entry name" value="LysM domain"/>
    <property type="match status" value="2"/>
</dbReference>
<dbReference type="InterPro" id="IPR036908">
    <property type="entry name" value="RlpA-like_sf"/>
</dbReference>
<name>A0ABS4IAI9_9BACL</name>
<dbReference type="Gene3D" id="3.10.350.10">
    <property type="entry name" value="LysM domain"/>
    <property type="match status" value="2"/>
</dbReference>
<dbReference type="SMART" id="SM00257">
    <property type="entry name" value="LysM"/>
    <property type="match status" value="2"/>
</dbReference>
<dbReference type="PROSITE" id="PS51782">
    <property type="entry name" value="LYSM"/>
    <property type="match status" value="2"/>
</dbReference>
<dbReference type="InterPro" id="IPR018392">
    <property type="entry name" value="LysM"/>
</dbReference>
<dbReference type="Pfam" id="PF06725">
    <property type="entry name" value="3D"/>
    <property type="match status" value="1"/>
</dbReference>
<reference evidence="4 5" key="1">
    <citation type="submission" date="2021-03" db="EMBL/GenBank/DDBJ databases">
        <title>Genomic Encyclopedia of Type Strains, Phase IV (KMG-IV): sequencing the most valuable type-strain genomes for metagenomic binning, comparative biology and taxonomic classification.</title>
        <authorList>
            <person name="Goeker M."/>
        </authorList>
    </citation>
    <scope>NUCLEOTIDE SEQUENCE [LARGE SCALE GENOMIC DNA]</scope>
    <source>
        <strain evidence="4 5">DSM 24950</strain>
    </source>
</reference>
<keyword evidence="1 2" id="KW-0732">Signal</keyword>
<proteinExistence type="predicted"/>
<dbReference type="InterPro" id="IPR051933">
    <property type="entry name" value="Resuscitation_pf_RpfB"/>
</dbReference>
<dbReference type="EMBL" id="JAGGKV010000039">
    <property type="protein sequence ID" value="MBP1967700.1"/>
    <property type="molecule type" value="Genomic_DNA"/>
</dbReference>
<dbReference type="PANTHER" id="PTHR39160:SF4">
    <property type="entry name" value="RESUSCITATION-PROMOTING FACTOR RPFB"/>
    <property type="match status" value="1"/>
</dbReference>
<comment type="caution">
    <text evidence="4">The sequence shown here is derived from an EMBL/GenBank/DDBJ whole genome shotgun (WGS) entry which is preliminary data.</text>
</comment>
<accession>A0ABS4IAI9</accession>
<organism evidence="4 5">
    <name type="scientific">Paenibacillus aceris</name>
    <dbReference type="NCBI Taxonomy" id="869555"/>
    <lineage>
        <taxon>Bacteria</taxon>
        <taxon>Bacillati</taxon>
        <taxon>Bacillota</taxon>
        <taxon>Bacilli</taxon>
        <taxon>Bacillales</taxon>
        <taxon>Paenibacillaceae</taxon>
        <taxon>Paenibacillus</taxon>
    </lineage>
</organism>
<evidence type="ECO:0000256" key="1">
    <source>
        <dbReference type="ARBA" id="ARBA00022729"/>
    </source>
</evidence>
<keyword evidence="5" id="KW-1185">Reference proteome</keyword>
<dbReference type="SUPFAM" id="SSF50685">
    <property type="entry name" value="Barwin-like endoglucanases"/>
    <property type="match status" value="1"/>
</dbReference>
<evidence type="ECO:0000313" key="5">
    <source>
        <dbReference type="Proteomes" id="UP001519344"/>
    </source>
</evidence>